<dbReference type="PANTHER" id="PTHR32309:SF13">
    <property type="entry name" value="FERRIC ENTEROBACTIN TRANSPORT PROTEIN FEPE"/>
    <property type="match status" value="1"/>
</dbReference>
<keyword evidence="2" id="KW-1003">Cell membrane</keyword>
<accession>A0ABW8KTN3</accession>
<name>A0ABW8KTN3_9GAMM</name>
<evidence type="ECO:0000259" key="9">
    <source>
        <dbReference type="Pfam" id="PF13807"/>
    </source>
</evidence>
<feature type="coiled-coil region" evidence="6">
    <location>
        <begin position="206"/>
        <end position="233"/>
    </location>
</feature>
<feature type="domain" description="Polysaccharide chain length determinant N-terminal" evidence="8">
    <location>
        <begin position="10"/>
        <end position="112"/>
    </location>
</feature>
<dbReference type="Proteomes" id="UP001620262">
    <property type="component" value="Unassembled WGS sequence"/>
</dbReference>
<feature type="transmembrane region" description="Helical" evidence="7">
    <location>
        <begin position="26"/>
        <end position="44"/>
    </location>
</feature>
<organism evidence="10 11">
    <name type="scientific">Pseudoalteromonas rhizosphaerae</name>
    <dbReference type="NCBI Taxonomy" id="2518973"/>
    <lineage>
        <taxon>Bacteria</taxon>
        <taxon>Pseudomonadati</taxon>
        <taxon>Pseudomonadota</taxon>
        <taxon>Gammaproteobacteria</taxon>
        <taxon>Alteromonadales</taxon>
        <taxon>Pseudoalteromonadaceae</taxon>
        <taxon>Pseudoalteromonas</taxon>
    </lineage>
</organism>
<feature type="transmembrane region" description="Helical" evidence="7">
    <location>
        <begin position="279"/>
        <end position="299"/>
    </location>
</feature>
<keyword evidence="5 7" id="KW-0472">Membrane</keyword>
<evidence type="ECO:0000256" key="1">
    <source>
        <dbReference type="ARBA" id="ARBA00004651"/>
    </source>
</evidence>
<evidence type="ECO:0000256" key="4">
    <source>
        <dbReference type="ARBA" id="ARBA00022989"/>
    </source>
</evidence>
<comment type="subcellular location">
    <subcellularLocation>
        <location evidence="1">Cell membrane</location>
        <topology evidence="1">Multi-pass membrane protein</topology>
    </subcellularLocation>
</comment>
<keyword evidence="6" id="KW-0175">Coiled coil</keyword>
<evidence type="ECO:0000313" key="10">
    <source>
        <dbReference type="EMBL" id="MFK3863068.1"/>
    </source>
</evidence>
<evidence type="ECO:0000313" key="11">
    <source>
        <dbReference type="Proteomes" id="UP001620262"/>
    </source>
</evidence>
<protein>
    <submittedName>
        <fullName evidence="10">Wzz/FepE/Etk N-terminal domain-containing protein</fullName>
    </submittedName>
</protein>
<dbReference type="InterPro" id="IPR003856">
    <property type="entry name" value="LPS_length_determ_N"/>
</dbReference>
<dbReference type="Pfam" id="PF02706">
    <property type="entry name" value="Wzz"/>
    <property type="match status" value="1"/>
</dbReference>
<feature type="domain" description="Tyrosine-protein kinase G-rich" evidence="9">
    <location>
        <begin position="234"/>
        <end position="299"/>
    </location>
</feature>
<sequence length="307" mass="34778">MKEKYKLEEQEIDLRDVFNFIRKGKWSIFISGVVFALIAVLFAFTRADIYTSSTILAPNESKNSGLLDGLSSQLGGVASLAGINLNESGSGQVNEGLEILRSYQFISNYIKKFSYADELMAHTGWNKKDNTPIFDSDYLAVESKWVKNDDGSSKEPSLQEIFKYFKKNTLRISTEKTTGFITVSINHYSPVVAQEMLVNLIAELNNQMKMRDISEANKNIQFLEKSIESTNISQVKGAIYNLIEQQLQKKMLANARDEYVLKTLDPPIVVEKPSSPKRVLIVIIGMFIGMLFGFLFHSYKMFARTKN</sequence>
<dbReference type="Pfam" id="PF13807">
    <property type="entry name" value="GNVR"/>
    <property type="match status" value="1"/>
</dbReference>
<evidence type="ECO:0000256" key="3">
    <source>
        <dbReference type="ARBA" id="ARBA00022692"/>
    </source>
</evidence>
<dbReference type="InterPro" id="IPR032807">
    <property type="entry name" value="GNVR"/>
</dbReference>
<reference evidence="10 11" key="1">
    <citation type="submission" date="2024-11" db="EMBL/GenBank/DDBJ databases">
        <title>The Natural Products Discovery Center: Release of the First 8490 Sequenced Strains for Exploring Actinobacteria Biosynthetic Diversity.</title>
        <authorList>
            <person name="Kalkreuter E."/>
            <person name="Kautsar S.A."/>
            <person name="Yang D."/>
            <person name="Bader C.D."/>
            <person name="Teijaro C.N."/>
            <person name="Fluegel L."/>
            <person name="Davis C.M."/>
            <person name="Simpson J.R."/>
            <person name="Lauterbach L."/>
            <person name="Steele A.D."/>
            <person name="Gui C."/>
            <person name="Meng S."/>
            <person name="Li G."/>
            <person name="Viehrig K."/>
            <person name="Ye F."/>
            <person name="Su P."/>
            <person name="Kiefer A.F."/>
            <person name="Nichols A."/>
            <person name="Cepeda A.J."/>
            <person name="Yan W."/>
            <person name="Fan B."/>
            <person name="Jiang Y."/>
            <person name="Adhikari A."/>
            <person name="Zheng C.-J."/>
            <person name="Schuster L."/>
            <person name="Cowan T.M."/>
            <person name="Smanski M.J."/>
            <person name="Chevrette M.G."/>
            <person name="De Carvalho L.P.S."/>
            <person name="Shen B."/>
        </authorList>
    </citation>
    <scope>NUCLEOTIDE SEQUENCE [LARGE SCALE GENOMIC DNA]</scope>
    <source>
        <strain evidence="10 11">NPDC078403</strain>
    </source>
</reference>
<proteinExistence type="predicted"/>
<evidence type="ECO:0000256" key="7">
    <source>
        <dbReference type="SAM" id="Phobius"/>
    </source>
</evidence>
<dbReference type="InterPro" id="IPR050445">
    <property type="entry name" value="Bact_polysacc_biosynth/exp"/>
</dbReference>
<evidence type="ECO:0000256" key="2">
    <source>
        <dbReference type="ARBA" id="ARBA00022475"/>
    </source>
</evidence>
<gene>
    <name evidence="10" type="ORF">ACI2JU_04170</name>
</gene>
<keyword evidence="11" id="KW-1185">Reference proteome</keyword>
<keyword evidence="3 7" id="KW-0812">Transmembrane</keyword>
<evidence type="ECO:0000256" key="6">
    <source>
        <dbReference type="SAM" id="Coils"/>
    </source>
</evidence>
<dbReference type="EMBL" id="JBJDOT010000004">
    <property type="protein sequence ID" value="MFK3863068.1"/>
    <property type="molecule type" value="Genomic_DNA"/>
</dbReference>
<dbReference type="RefSeq" id="WP_182719273.1">
    <property type="nucleotide sequence ID" value="NZ_JBJDOT010000004.1"/>
</dbReference>
<evidence type="ECO:0000256" key="5">
    <source>
        <dbReference type="ARBA" id="ARBA00023136"/>
    </source>
</evidence>
<comment type="caution">
    <text evidence="10">The sequence shown here is derived from an EMBL/GenBank/DDBJ whole genome shotgun (WGS) entry which is preliminary data.</text>
</comment>
<dbReference type="PANTHER" id="PTHR32309">
    <property type="entry name" value="TYROSINE-PROTEIN KINASE"/>
    <property type="match status" value="1"/>
</dbReference>
<evidence type="ECO:0000259" key="8">
    <source>
        <dbReference type="Pfam" id="PF02706"/>
    </source>
</evidence>
<keyword evidence="4 7" id="KW-1133">Transmembrane helix</keyword>